<evidence type="ECO:0000313" key="2">
    <source>
        <dbReference type="EMBL" id="TNN38269.1"/>
    </source>
</evidence>
<comment type="caution">
    <text evidence="2">The sequence shown here is derived from an EMBL/GenBank/DDBJ whole genome shotgun (WGS) entry which is preliminary data.</text>
</comment>
<sequence>MKLNEDPNQSAGPRSASRRRRNGHPGSCRGSWAWKRQNIRITGKPRNRSEVTCSCWGEEPRNRGTEEPRNPPSCSFTVNLVPEVNGQDAVRDESVERKHMVELPR</sequence>
<proteinExistence type="predicted"/>
<feature type="compositionally biased region" description="Polar residues" evidence="1">
    <location>
        <begin position="1"/>
        <end position="12"/>
    </location>
</feature>
<dbReference type="AlphaFoldDB" id="A0A4Z2FAQ0"/>
<dbReference type="Proteomes" id="UP000314294">
    <property type="component" value="Unassembled WGS sequence"/>
</dbReference>
<protein>
    <submittedName>
        <fullName evidence="2">Uncharacterized protein</fullName>
    </submittedName>
</protein>
<accession>A0A4Z2FAQ0</accession>
<feature type="compositionally biased region" description="Basic and acidic residues" evidence="1">
    <location>
        <begin position="58"/>
        <end position="69"/>
    </location>
</feature>
<dbReference type="EMBL" id="SRLO01001388">
    <property type="protein sequence ID" value="TNN38269.1"/>
    <property type="molecule type" value="Genomic_DNA"/>
</dbReference>
<gene>
    <name evidence="2" type="ORF">EYF80_051563</name>
</gene>
<name>A0A4Z2FAQ0_9TELE</name>
<keyword evidence="3" id="KW-1185">Reference proteome</keyword>
<evidence type="ECO:0000313" key="3">
    <source>
        <dbReference type="Proteomes" id="UP000314294"/>
    </source>
</evidence>
<reference evidence="2 3" key="1">
    <citation type="submission" date="2019-03" db="EMBL/GenBank/DDBJ databases">
        <title>First draft genome of Liparis tanakae, snailfish: a comprehensive survey of snailfish specific genes.</title>
        <authorList>
            <person name="Kim W."/>
            <person name="Song I."/>
            <person name="Jeong J.-H."/>
            <person name="Kim D."/>
            <person name="Kim S."/>
            <person name="Ryu S."/>
            <person name="Song J.Y."/>
            <person name="Lee S.K."/>
        </authorList>
    </citation>
    <scope>NUCLEOTIDE SEQUENCE [LARGE SCALE GENOMIC DNA]</scope>
    <source>
        <tissue evidence="2">Muscle</tissue>
    </source>
</reference>
<organism evidence="2 3">
    <name type="scientific">Liparis tanakae</name>
    <name type="common">Tanaka's snailfish</name>
    <dbReference type="NCBI Taxonomy" id="230148"/>
    <lineage>
        <taxon>Eukaryota</taxon>
        <taxon>Metazoa</taxon>
        <taxon>Chordata</taxon>
        <taxon>Craniata</taxon>
        <taxon>Vertebrata</taxon>
        <taxon>Euteleostomi</taxon>
        <taxon>Actinopterygii</taxon>
        <taxon>Neopterygii</taxon>
        <taxon>Teleostei</taxon>
        <taxon>Neoteleostei</taxon>
        <taxon>Acanthomorphata</taxon>
        <taxon>Eupercaria</taxon>
        <taxon>Perciformes</taxon>
        <taxon>Cottioidei</taxon>
        <taxon>Cottales</taxon>
        <taxon>Liparidae</taxon>
        <taxon>Liparis</taxon>
    </lineage>
</organism>
<evidence type="ECO:0000256" key="1">
    <source>
        <dbReference type="SAM" id="MobiDB-lite"/>
    </source>
</evidence>
<feature type="region of interest" description="Disordered" evidence="1">
    <location>
        <begin position="1"/>
        <end position="79"/>
    </location>
</feature>